<evidence type="ECO:0000256" key="6">
    <source>
        <dbReference type="ARBA" id="ARBA00022729"/>
    </source>
</evidence>
<evidence type="ECO:0000256" key="13">
    <source>
        <dbReference type="SAM" id="MobiDB-lite"/>
    </source>
</evidence>
<evidence type="ECO:0000259" key="15">
    <source>
        <dbReference type="Pfam" id="PF07715"/>
    </source>
</evidence>
<dbReference type="Pfam" id="PF07715">
    <property type="entry name" value="Plug"/>
    <property type="match status" value="1"/>
</dbReference>
<accession>A0A4Y8RM38</accession>
<dbReference type="NCBIfam" id="TIGR01785">
    <property type="entry name" value="TonB-hemin"/>
    <property type="match status" value="1"/>
</dbReference>
<evidence type="ECO:0000256" key="5">
    <source>
        <dbReference type="ARBA" id="ARBA00022692"/>
    </source>
</evidence>
<dbReference type="InterPro" id="IPR012910">
    <property type="entry name" value="Plug_dom"/>
</dbReference>
<keyword evidence="6" id="KW-0732">Signal</keyword>
<protein>
    <submittedName>
        <fullName evidence="16">TonB-dependent hemoglobin/transferrin/lactoferrin family receptor</fullName>
    </submittedName>
</protein>
<evidence type="ECO:0000313" key="16">
    <source>
        <dbReference type="EMBL" id="TFF23183.1"/>
    </source>
</evidence>
<dbReference type="AlphaFoldDB" id="A0A4Y8RM38"/>
<evidence type="ECO:0000256" key="4">
    <source>
        <dbReference type="ARBA" id="ARBA00022452"/>
    </source>
</evidence>
<keyword evidence="17" id="KW-1185">Reference proteome</keyword>
<dbReference type="GO" id="GO:0044718">
    <property type="term" value="P:siderophore transmembrane transport"/>
    <property type="evidence" value="ECO:0007669"/>
    <property type="project" value="TreeGrafter"/>
</dbReference>
<evidence type="ECO:0000256" key="2">
    <source>
        <dbReference type="ARBA" id="ARBA00009810"/>
    </source>
</evidence>
<evidence type="ECO:0000259" key="14">
    <source>
        <dbReference type="Pfam" id="PF00593"/>
    </source>
</evidence>
<keyword evidence="7 12" id="KW-0798">TonB box</keyword>
<dbReference type="InterPro" id="IPR037066">
    <property type="entry name" value="Plug_dom_sf"/>
</dbReference>
<gene>
    <name evidence="16" type="ORF">E3C22_12180</name>
</gene>
<proteinExistence type="inferred from homology"/>
<dbReference type="InterPro" id="IPR000531">
    <property type="entry name" value="Beta-barrel_TonB"/>
</dbReference>
<dbReference type="Gene3D" id="2.40.170.20">
    <property type="entry name" value="TonB-dependent receptor, beta-barrel domain"/>
    <property type="match status" value="1"/>
</dbReference>
<comment type="subcellular location">
    <subcellularLocation>
        <location evidence="1 11">Cell outer membrane</location>
        <topology evidence="1 11">Multi-pass membrane protein</topology>
    </subcellularLocation>
</comment>
<keyword evidence="9 16" id="KW-0675">Receptor</keyword>
<dbReference type="OrthoDB" id="9796221at2"/>
<feature type="domain" description="TonB-dependent receptor plug" evidence="15">
    <location>
        <begin position="107"/>
        <end position="205"/>
    </location>
</feature>
<evidence type="ECO:0000256" key="1">
    <source>
        <dbReference type="ARBA" id="ARBA00004571"/>
    </source>
</evidence>
<dbReference type="NCBIfam" id="TIGR01786">
    <property type="entry name" value="TonB-hemlactrns"/>
    <property type="match status" value="1"/>
</dbReference>
<evidence type="ECO:0000256" key="7">
    <source>
        <dbReference type="ARBA" id="ARBA00023077"/>
    </source>
</evidence>
<comment type="caution">
    <text evidence="16">The sequence shown here is derived from an EMBL/GenBank/DDBJ whole genome shotgun (WGS) entry which is preliminary data.</text>
</comment>
<feature type="domain" description="TonB-dependent receptor-like beta-barrel" evidence="14">
    <location>
        <begin position="306"/>
        <end position="744"/>
    </location>
</feature>
<dbReference type="GO" id="GO:0009279">
    <property type="term" value="C:cell outer membrane"/>
    <property type="evidence" value="ECO:0007669"/>
    <property type="project" value="UniProtKB-SubCell"/>
</dbReference>
<dbReference type="Proteomes" id="UP000298179">
    <property type="component" value="Unassembled WGS sequence"/>
</dbReference>
<dbReference type="EMBL" id="SOZD01000003">
    <property type="protein sequence ID" value="TFF23183.1"/>
    <property type="molecule type" value="Genomic_DNA"/>
</dbReference>
<organism evidence="16 17">
    <name type="scientific">Jiella endophytica</name>
    <dbReference type="NCBI Taxonomy" id="2558362"/>
    <lineage>
        <taxon>Bacteria</taxon>
        <taxon>Pseudomonadati</taxon>
        <taxon>Pseudomonadota</taxon>
        <taxon>Alphaproteobacteria</taxon>
        <taxon>Hyphomicrobiales</taxon>
        <taxon>Aurantimonadaceae</taxon>
        <taxon>Jiella</taxon>
    </lineage>
</organism>
<dbReference type="CDD" id="cd01347">
    <property type="entry name" value="ligand_gated_channel"/>
    <property type="match status" value="1"/>
</dbReference>
<dbReference type="GO" id="GO:0015344">
    <property type="term" value="F:siderophore uptake transmembrane transporter activity"/>
    <property type="evidence" value="ECO:0007669"/>
    <property type="project" value="TreeGrafter"/>
</dbReference>
<evidence type="ECO:0000256" key="12">
    <source>
        <dbReference type="RuleBase" id="RU003357"/>
    </source>
</evidence>
<dbReference type="InterPro" id="IPR036942">
    <property type="entry name" value="Beta-barrel_TonB_sf"/>
</dbReference>
<evidence type="ECO:0000256" key="8">
    <source>
        <dbReference type="ARBA" id="ARBA00023136"/>
    </source>
</evidence>
<dbReference type="InterPro" id="IPR010949">
    <property type="entry name" value="TonB_Hb/transfer/lactofer_rcpt"/>
</dbReference>
<dbReference type="GO" id="GO:0015232">
    <property type="term" value="F:heme transmembrane transporter activity"/>
    <property type="evidence" value="ECO:0007669"/>
    <property type="project" value="InterPro"/>
</dbReference>
<dbReference type="Gene3D" id="2.170.130.10">
    <property type="entry name" value="TonB-dependent receptor, plug domain"/>
    <property type="match status" value="1"/>
</dbReference>
<dbReference type="Pfam" id="PF00593">
    <property type="entry name" value="TonB_dep_Rec_b-barrel"/>
    <property type="match status" value="1"/>
</dbReference>
<name>A0A4Y8RM38_9HYPH</name>
<evidence type="ECO:0000256" key="11">
    <source>
        <dbReference type="PROSITE-ProRule" id="PRU01360"/>
    </source>
</evidence>
<dbReference type="InterPro" id="IPR039426">
    <property type="entry name" value="TonB-dep_rcpt-like"/>
</dbReference>
<dbReference type="PANTHER" id="PTHR30069:SF29">
    <property type="entry name" value="HEMOGLOBIN AND HEMOGLOBIN-HAPTOGLOBIN-BINDING PROTEIN 1-RELATED"/>
    <property type="match status" value="1"/>
</dbReference>
<dbReference type="PANTHER" id="PTHR30069">
    <property type="entry name" value="TONB-DEPENDENT OUTER MEMBRANE RECEPTOR"/>
    <property type="match status" value="1"/>
</dbReference>
<sequence>MAAATTKGVPPPSGDVSKPDRAHRASQPGPSSHIDRGGLVMARHLRHLAGAASGIAISLALGISANAQQASVTGDGSILLEPVYIGGEGDGDAPENQTATRAETVLTERVTRAELDAAEVFDPQDIDRIDPGVGYNALNGSFIIRGLDSNRVLTTIDGVRLPWLDDGARGVNGGGTTFDFDTLSSLDIVKGSDSSVFGAGALGGVVAVRTLNPEDLLPGDKTFGGLTRGTYNSEDQSFGIDQALAARLGDTYMLLEGGYRFGEERDNRGDVGGYGSERSEPDPLDYDRKNLLVKLRQHVGVDQVFGITGEIYDRDENIDEFSASTATYEAGSAYRDKVEKRERISGHYELGAGADAWLDAADAVVYWQRQELSEDFDGERLSEPAGAYSRLSDIEETTFGVNGSVMKHFDLAGLDHKLSLGGEVYGNRTSQMASGEDTCPPGPYYYWYYYNCNFLHTNQADMPEVHGASVGLFVEDEISLTDRFRLTPGLRFDYYEENPQETEAFTLNPTYRGLPDASSDSAVSPKLRAEFDVTERATVYAQWAQGFRAPSATELYLSYGGPGTYLSIGNPDLEAETSNGYEVGLRAEQAGFDWGVSAFYNRYKNFIDTESVDPSEVGLSPGDYPFGITRSFNRANVEIYGIEANAKWQMTDVWHSALSLASYQGRDLDTDEHLNTIPAAKGILNFGYGNGVWGADAYLTLAAARRDVENEISETPGYALVDLTAWWRPTQVENLKLQAGLYNVFDETYYDTLDIPDSASRPKDYYTEPGRSVRATVTYQF</sequence>
<dbReference type="PROSITE" id="PS52016">
    <property type="entry name" value="TONB_DEPENDENT_REC_3"/>
    <property type="match status" value="1"/>
</dbReference>
<feature type="region of interest" description="Disordered" evidence="13">
    <location>
        <begin position="1"/>
        <end position="36"/>
    </location>
</feature>
<dbReference type="InterPro" id="IPR011276">
    <property type="entry name" value="TonB_haem/Hb_rcpt"/>
</dbReference>
<keyword evidence="10 11" id="KW-0998">Cell outer membrane</keyword>
<evidence type="ECO:0000256" key="3">
    <source>
        <dbReference type="ARBA" id="ARBA00022448"/>
    </source>
</evidence>
<evidence type="ECO:0000256" key="10">
    <source>
        <dbReference type="ARBA" id="ARBA00023237"/>
    </source>
</evidence>
<evidence type="ECO:0000313" key="17">
    <source>
        <dbReference type="Proteomes" id="UP000298179"/>
    </source>
</evidence>
<keyword evidence="4 11" id="KW-1134">Transmembrane beta strand</keyword>
<dbReference type="SUPFAM" id="SSF56935">
    <property type="entry name" value="Porins"/>
    <property type="match status" value="1"/>
</dbReference>
<reference evidence="16 17" key="1">
    <citation type="submission" date="2019-03" db="EMBL/GenBank/DDBJ databases">
        <title>Jiella endophytica sp. nov., a novel endophytic bacterium isolated from root of Ficus microcarpa Linn. f.</title>
        <authorList>
            <person name="Tuo L."/>
        </authorList>
    </citation>
    <scope>NUCLEOTIDE SEQUENCE [LARGE SCALE GENOMIC DNA]</scope>
    <source>
        <strain evidence="16 17">CBS5Q-3</strain>
    </source>
</reference>
<comment type="similarity">
    <text evidence="2 11 12">Belongs to the TonB-dependent receptor family.</text>
</comment>
<keyword evidence="3 11" id="KW-0813">Transport</keyword>
<evidence type="ECO:0000256" key="9">
    <source>
        <dbReference type="ARBA" id="ARBA00023170"/>
    </source>
</evidence>
<keyword evidence="8 11" id="KW-0472">Membrane</keyword>
<keyword evidence="5 11" id="KW-0812">Transmembrane</keyword>